<accession>A0A212JKQ0</accession>
<name>A0A212JKQ0_9BACT</name>
<gene>
    <name evidence="1" type="ORF">KM92DES2_11302</name>
</gene>
<dbReference type="EMBL" id="FLUP01000001">
    <property type="protein sequence ID" value="SBW00023.1"/>
    <property type="molecule type" value="Genomic_DNA"/>
</dbReference>
<dbReference type="AlphaFoldDB" id="A0A212JKQ0"/>
<sequence>MNQGVCLLDEALNLARLEMAALEDGAYDRAVELAERRGEVTSMAWHMLEDSQADQYRTHLIELARVQDQLTELATRAHSEIRSQLQRSRLESRRMRGYHRAVGQALQ</sequence>
<protein>
    <recommendedName>
        <fullName evidence="2">Flagellar protein FliT</fullName>
    </recommendedName>
</protein>
<reference evidence="1" key="1">
    <citation type="submission" date="2016-04" db="EMBL/GenBank/DDBJ databases">
        <authorList>
            <person name="Evans L.H."/>
            <person name="Alamgir A."/>
            <person name="Owens N."/>
            <person name="Weber N.D."/>
            <person name="Virtaneva K."/>
            <person name="Barbian K."/>
            <person name="Babar A."/>
            <person name="Rosenke K."/>
        </authorList>
    </citation>
    <scope>NUCLEOTIDE SEQUENCE</scope>
    <source>
        <strain evidence="1">92-2</strain>
    </source>
</reference>
<evidence type="ECO:0000313" key="1">
    <source>
        <dbReference type="EMBL" id="SBW00023.1"/>
    </source>
</evidence>
<dbReference type="RefSeq" id="WP_192112181.1">
    <property type="nucleotide sequence ID" value="NZ_CABUEN010000001.1"/>
</dbReference>
<evidence type="ECO:0008006" key="2">
    <source>
        <dbReference type="Google" id="ProtNLM"/>
    </source>
</evidence>
<proteinExistence type="predicted"/>
<organism evidence="1">
    <name type="scientific">uncultured Desulfovibrio sp</name>
    <dbReference type="NCBI Taxonomy" id="167968"/>
    <lineage>
        <taxon>Bacteria</taxon>
        <taxon>Pseudomonadati</taxon>
        <taxon>Thermodesulfobacteriota</taxon>
        <taxon>Desulfovibrionia</taxon>
        <taxon>Desulfovibrionales</taxon>
        <taxon>Desulfovibrionaceae</taxon>
        <taxon>Desulfovibrio</taxon>
        <taxon>environmental samples</taxon>
    </lineage>
</organism>